<evidence type="ECO:0008006" key="4">
    <source>
        <dbReference type="Google" id="ProtNLM"/>
    </source>
</evidence>
<dbReference type="Proteomes" id="UP000199087">
    <property type="component" value="Unassembled WGS sequence"/>
</dbReference>
<reference evidence="3" key="1">
    <citation type="submission" date="2015-05" db="EMBL/GenBank/DDBJ databases">
        <authorList>
            <person name="Urmite Genomes"/>
        </authorList>
    </citation>
    <scope>NUCLEOTIDE SEQUENCE [LARGE SCALE GENOMIC DNA]</scope>
    <source>
        <strain evidence="3">LF1</strain>
    </source>
</reference>
<keyword evidence="1" id="KW-1133">Transmembrane helix</keyword>
<protein>
    <recommendedName>
        <fullName evidence="4">DUF3899 domain-containing protein</fullName>
    </recommendedName>
</protein>
<evidence type="ECO:0000313" key="2">
    <source>
        <dbReference type="EMBL" id="CRK81150.1"/>
    </source>
</evidence>
<feature type="transmembrane region" description="Helical" evidence="1">
    <location>
        <begin position="91"/>
        <end position="110"/>
    </location>
</feature>
<organism evidence="2 3">
    <name type="scientific">Neobacillus massiliamazoniensis</name>
    <dbReference type="NCBI Taxonomy" id="1499688"/>
    <lineage>
        <taxon>Bacteria</taxon>
        <taxon>Bacillati</taxon>
        <taxon>Bacillota</taxon>
        <taxon>Bacilli</taxon>
        <taxon>Bacillales</taxon>
        <taxon>Bacillaceae</taxon>
        <taxon>Neobacillus</taxon>
    </lineage>
</organism>
<feature type="transmembrane region" description="Helical" evidence="1">
    <location>
        <begin position="7"/>
        <end position="32"/>
    </location>
</feature>
<dbReference type="AlphaFoldDB" id="A0A0U1NSV9"/>
<accession>A0A0U1NSV9</accession>
<evidence type="ECO:0000313" key="3">
    <source>
        <dbReference type="Proteomes" id="UP000199087"/>
    </source>
</evidence>
<sequence>MKIIFELIRIAFILVVFVFFELFLGSFLHFIYSKLVVNIDYGNGYGLMVQAAILILFFVLYKNELQFSGWGWSTWFIGKSRKKLSKKVSKLLIFTSIVLLILPPILSLFFH</sequence>
<proteinExistence type="predicted"/>
<dbReference type="EMBL" id="CVRB01000001">
    <property type="protein sequence ID" value="CRK81150.1"/>
    <property type="molecule type" value="Genomic_DNA"/>
</dbReference>
<gene>
    <name evidence="2" type="ORF">BN000_01050</name>
</gene>
<keyword evidence="3" id="KW-1185">Reference proteome</keyword>
<evidence type="ECO:0000256" key="1">
    <source>
        <dbReference type="SAM" id="Phobius"/>
    </source>
</evidence>
<keyword evidence="1" id="KW-0812">Transmembrane</keyword>
<feature type="transmembrane region" description="Helical" evidence="1">
    <location>
        <begin position="44"/>
        <end position="61"/>
    </location>
</feature>
<name>A0A0U1NSV9_9BACI</name>
<keyword evidence="1" id="KW-0472">Membrane</keyword>